<dbReference type="GO" id="GO:0016491">
    <property type="term" value="F:oxidoreductase activity"/>
    <property type="evidence" value="ECO:0007669"/>
    <property type="project" value="UniProtKB-KW"/>
</dbReference>
<dbReference type="PANTHER" id="PTHR44196:SF1">
    <property type="entry name" value="DEHYDROGENASE_REDUCTASE SDR FAMILY MEMBER 7B"/>
    <property type="match status" value="1"/>
</dbReference>
<dbReference type="EMBL" id="CP002209">
    <property type="protein sequence ID" value="ADN77612.1"/>
    <property type="molecule type" value="Genomic_DNA"/>
</dbReference>
<dbReference type="Proteomes" id="UP000006683">
    <property type="component" value="Chromosome"/>
</dbReference>
<dbReference type="InterPro" id="IPR020904">
    <property type="entry name" value="Sc_DH/Rdtase_CS"/>
</dbReference>
<dbReference type="HOGENOM" id="CLU_010194_2_10_6"/>
<dbReference type="GeneID" id="67183628"/>
<dbReference type="AlphaFoldDB" id="E1SMA3"/>
<name>E1SMA3_FERBD</name>
<evidence type="ECO:0000313" key="3">
    <source>
        <dbReference type="EMBL" id="ADN77612.1"/>
    </source>
</evidence>
<gene>
    <name evidence="3" type="ordered locus">Fbal_3414</name>
</gene>
<evidence type="ECO:0000256" key="2">
    <source>
        <dbReference type="ARBA" id="ARBA00023002"/>
    </source>
</evidence>
<comment type="similarity">
    <text evidence="1">Belongs to the short-chain dehydrogenases/reductases (SDR) family.</text>
</comment>
<protein>
    <submittedName>
        <fullName evidence="3">Short-chain dehydrogenase/reductase SDR</fullName>
    </submittedName>
</protein>
<dbReference type="eggNOG" id="COG4221">
    <property type="taxonomic scope" value="Bacteria"/>
</dbReference>
<dbReference type="GO" id="GO:0016020">
    <property type="term" value="C:membrane"/>
    <property type="evidence" value="ECO:0007669"/>
    <property type="project" value="TreeGrafter"/>
</dbReference>
<dbReference type="Gene3D" id="3.40.50.720">
    <property type="entry name" value="NAD(P)-binding Rossmann-like Domain"/>
    <property type="match status" value="1"/>
</dbReference>
<dbReference type="RefSeq" id="WP_013346918.1">
    <property type="nucleotide sequence ID" value="NC_014541.1"/>
</dbReference>
<dbReference type="OrthoDB" id="3178062at2"/>
<accession>E1SMA3</accession>
<dbReference type="KEGG" id="fbl:Fbal_3414"/>
<evidence type="ECO:0000313" key="4">
    <source>
        <dbReference type="Proteomes" id="UP000006683"/>
    </source>
</evidence>
<proteinExistence type="inferred from homology"/>
<keyword evidence="4" id="KW-1185">Reference proteome</keyword>
<dbReference type="Pfam" id="PF00106">
    <property type="entry name" value="adh_short"/>
    <property type="match status" value="1"/>
</dbReference>
<reference evidence="3 4" key="1">
    <citation type="journal article" date="2010" name="Stand. Genomic Sci.">
        <title>Complete genome sequence of Ferrimonas balearica type strain (PAT).</title>
        <authorList>
            <person name="Nolan M."/>
            <person name="Sikorski J."/>
            <person name="Davenport K."/>
            <person name="Lucas S."/>
            <person name="Glavina Del Rio T."/>
            <person name="Tice H."/>
            <person name="Cheng J."/>
            <person name="Goodwin L."/>
            <person name="Pitluck S."/>
            <person name="Liolios K."/>
            <person name="Ivanova N."/>
            <person name="Mavromatis K."/>
            <person name="Ovchinnikova G."/>
            <person name="Pati A."/>
            <person name="Chen A."/>
            <person name="Palaniappan K."/>
            <person name="Land M."/>
            <person name="Hauser L."/>
            <person name="Chang Y."/>
            <person name="Jeffries C."/>
            <person name="Tapia R."/>
            <person name="Brettin T."/>
            <person name="Detter J."/>
            <person name="Han C."/>
            <person name="Yasawong M."/>
            <person name="Rohde M."/>
            <person name="Tindall B."/>
            <person name="Goker M."/>
            <person name="Woyke T."/>
            <person name="Bristow J."/>
            <person name="Eisen J."/>
            <person name="Markowitz V."/>
            <person name="Hugenholtz P."/>
            <person name="Kyrpides N."/>
            <person name="Klenk H."/>
            <person name="Lapidus A."/>
        </authorList>
    </citation>
    <scope>NUCLEOTIDE SEQUENCE [LARGE SCALE GENOMIC DNA]</scope>
    <source>
        <strain evidence="4">DSM 9799 / CCM 4581 / KCTC 23876 / PAT</strain>
    </source>
</reference>
<dbReference type="InterPro" id="IPR002347">
    <property type="entry name" value="SDR_fam"/>
</dbReference>
<dbReference type="SUPFAM" id="SSF51735">
    <property type="entry name" value="NAD(P)-binding Rossmann-fold domains"/>
    <property type="match status" value="1"/>
</dbReference>
<dbReference type="PANTHER" id="PTHR44196">
    <property type="entry name" value="DEHYDROGENASE/REDUCTASE SDR FAMILY MEMBER 7B"/>
    <property type="match status" value="1"/>
</dbReference>
<evidence type="ECO:0000256" key="1">
    <source>
        <dbReference type="ARBA" id="ARBA00006484"/>
    </source>
</evidence>
<dbReference type="InterPro" id="IPR036291">
    <property type="entry name" value="NAD(P)-bd_dom_sf"/>
</dbReference>
<sequence>MSMQIVTGAGSGLGRALTLKLVADGHRVAMMGRTPEKLAALAESLGDRVLPISVELSDPQAVHQAFDYAEAWGGAPQWVVHCAGVGQFGALSGLSREAVEAMLNSNLYSTIWVAQEVVRRWGDREAVLANVLSSAAQTGKAHEAVYCATKWGMRGFLESMRAELKGQPLRLVNLYPSGIRSAFWAGSDHVDSSGFMAPEEAAAYIVDALSAKSSCYVIEMSIGRF</sequence>
<dbReference type="STRING" id="550540.Fbal_3414"/>
<dbReference type="PROSITE" id="PS00061">
    <property type="entry name" value="ADH_SHORT"/>
    <property type="match status" value="1"/>
</dbReference>
<keyword evidence="2" id="KW-0560">Oxidoreductase</keyword>
<organism evidence="3 4">
    <name type="scientific">Ferrimonas balearica (strain DSM 9799 / CCM 4581 / KCTC 23876 / PAT)</name>
    <dbReference type="NCBI Taxonomy" id="550540"/>
    <lineage>
        <taxon>Bacteria</taxon>
        <taxon>Pseudomonadati</taxon>
        <taxon>Pseudomonadota</taxon>
        <taxon>Gammaproteobacteria</taxon>
        <taxon>Alteromonadales</taxon>
        <taxon>Ferrimonadaceae</taxon>
        <taxon>Ferrimonas</taxon>
    </lineage>
</organism>
<dbReference type="PRINTS" id="PR00081">
    <property type="entry name" value="GDHRDH"/>
</dbReference>